<organism evidence="3 4">
    <name type="scientific">Stephania japonica</name>
    <dbReference type="NCBI Taxonomy" id="461633"/>
    <lineage>
        <taxon>Eukaryota</taxon>
        <taxon>Viridiplantae</taxon>
        <taxon>Streptophyta</taxon>
        <taxon>Embryophyta</taxon>
        <taxon>Tracheophyta</taxon>
        <taxon>Spermatophyta</taxon>
        <taxon>Magnoliopsida</taxon>
        <taxon>Ranunculales</taxon>
        <taxon>Menispermaceae</taxon>
        <taxon>Menispermoideae</taxon>
        <taxon>Cissampelideae</taxon>
        <taxon>Stephania</taxon>
    </lineage>
</organism>
<name>A0AAP0P8M0_9MAGN</name>
<dbReference type="Proteomes" id="UP001417504">
    <property type="component" value="Unassembled WGS sequence"/>
</dbReference>
<evidence type="ECO:0000259" key="1">
    <source>
        <dbReference type="PROSITE" id="PS50090"/>
    </source>
</evidence>
<feature type="domain" description="Myb-like" evidence="1">
    <location>
        <begin position="246"/>
        <end position="301"/>
    </location>
</feature>
<feature type="domain" description="HTH myb-type" evidence="2">
    <location>
        <begin position="246"/>
        <end position="305"/>
    </location>
</feature>
<dbReference type="PANTHER" id="PTHR46993">
    <property type="entry name" value="MYB TRANSCRIPTION FACTOR"/>
    <property type="match status" value="1"/>
</dbReference>
<dbReference type="InterPro" id="IPR017930">
    <property type="entry name" value="Myb_dom"/>
</dbReference>
<dbReference type="EMBL" id="JBBNAE010000004">
    <property type="protein sequence ID" value="KAK9131576.1"/>
    <property type="molecule type" value="Genomic_DNA"/>
</dbReference>
<dbReference type="AlphaFoldDB" id="A0AAP0P8M0"/>
<evidence type="ECO:0000313" key="4">
    <source>
        <dbReference type="Proteomes" id="UP001417504"/>
    </source>
</evidence>
<dbReference type="PROSITE" id="PS50090">
    <property type="entry name" value="MYB_LIKE"/>
    <property type="match status" value="1"/>
</dbReference>
<proteinExistence type="predicted"/>
<sequence length="306" mass="34591">MLCMMDEIEAAVSNTDVCKRLLLKVTRNDALESVRAFLKDAIEKMGPFLEQIARKVNENDGPENETSIAVQIEERHRSLHDHLPQDSDILVGENSNSDGTNVDACKHKLPLAPEVDKVRKELKSSTSELLVSIEDPLPDALRVAATISSQMTRNETNHMHSGENHNARGSNACNPSDVGNRMKEIVTENQLPQSSIELWNSSAQTHKLDECSIESSSDGLPNRLHLRTRSNRRTSPSIKNDTERVAVRRQTKRWTSFEEQKLRDAVKTYGKGNWKVILMMSSNVFGDRTTIDLKDKWRNLIKDFGF</sequence>
<dbReference type="PROSITE" id="PS51294">
    <property type="entry name" value="HTH_MYB"/>
    <property type="match status" value="1"/>
</dbReference>
<evidence type="ECO:0000259" key="2">
    <source>
        <dbReference type="PROSITE" id="PS51294"/>
    </source>
</evidence>
<dbReference type="CDD" id="cd11660">
    <property type="entry name" value="SANT_TRF"/>
    <property type="match status" value="1"/>
</dbReference>
<reference evidence="3 4" key="1">
    <citation type="submission" date="2024-01" db="EMBL/GenBank/DDBJ databases">
        <title>Genome assemblies of Stephania.</title>
        <authorList>
            <person name="Yang L."/>
        </authorList>
    </citation>
    <scope>NUCLEOTIDE SEQUENCE [LARGE SCALE GENOMIC DNA]</scope>
    <source>
        <strain evidence="3">QJT</strain>
        <tissue evidence="3">Leaf</tissue>
    </source>
</reference>
<keyword evidence="4" id="KW-1185">Reference proteome</keyword>
<dbReference type="SMART" id="SM00717">
    <property type="entry name" value="SANT"/>
    <property type="match status" value="1"/>
</dbReference>
<dbReference type="Pfam" id="PF00249">
    <property type="entry name" value="Myb_DNA-binding"/>
    <property type="match status" value="1"/>
</dbReference>
<protein>
    <submittedName>
        <fullName evidence="3">Uncharacterized protein</fullName>
    </submittedName>
</protein>
<dbReference type="PANTHER" id="PTHR46993:SF6">
    <property type="entry name" value="MYB TRANSCRIPTION FACTOR"/>
    <property type="match status" value="1"/>
</dbReference>
<evidence type="ECO:0000313" key="3">
    <source>
        <dbReference type="EMBL" id="KAK9131576.1"/>
    </source>
</evidence>
<dbReference type="InterPro" id="IPR009057">
    <property type="entry name" value="Homeodomain-like_sf"/>
</dbReference>
<comment type="caution">
    <text evidence="3">The sequence shown here is derived from an EMBL/GenBank/DDBJ whole genome shotgun (WGS) entry which is preliminary data.</text>
</comment>
<dbReference type="SUPFAM" id="SSF46689">
    <property type="entry name" value="Homeodomain-like"/>
    <property type="match status" value="1"/>
</dbReference>
<dbReference type="InterPro" id="IPR001005">
    <property type="entry name" value="SANT/Myb"/>
</dbReference>
<accession>A0AAP0P8M0</accession>
<gene>
    <name evidence="3" type="ORF">Sjap_012063</name>
</gene>
<dbReference type="Gene3D" id="1.10.246.220">
    <property type="match status" value="1"/>
</dbReference>